<accession>A0ABD2NW47</accession>
<dbReference type="PANTHER" id="PTHR12001">
    <property type="entry name" value="GERANYLGERANYL PYROPHOSPHATE SYNTHASE"/>
    <property type="match status" value="1"/>
</dbReference>
<protein>
    <submittedName>
        <fullName evidence="1">Uncharacterized protein</fullName>
    </submittedName>
</protein>
<evidence type="ECO:0000313" key="2">
    <source>
        <dbReference type="Proteomes" id="UP001516400"/>
    </source>
</evidence>
<dbReference type="Gene3D" id="1.10.600.10">
    <property type="entry name" value="Farnesyl Diphosphate Synthase"/>
    <property type="match status" value="1"/>
</dbReference>
<organism evidence="1 2">
    <name type="scientific">Cryptolaemus montrouzieri</name>
    <dbReference type="NCBI Taxonomy" id="559131"/>
    <lineage>
        <taxon>Eukaryota</taxon>
        <taxon>Metazoa</taxon>
        <taxon>Ecdysozoa</taxon>
        <taxon>Arthropoda</taxon>
        <taxon>Hexapoda</taxon>
        <taxon>Insecta</taxon>
        <taxon>Pterygota</taxon>
        <taxon>Neoptera</taxon>
        <taxon>Endopterygota</taxon>
        <taxon>Coleoptera</taxon>
        <taxon>Polyphaga</taxon>
        <taxon>Cucujiformia</taxon>
        <taxon>Coccinelloidea</taxon>
        <taxon>Coccinellidae</taxon>
        <taxon>Scymninae</taxon>
        <taxon>Scymnini</taxon>
        <taxon>Cryptolaemus</taxon>
    </lineage>
</organism>
<dbReference type="CDD" id="cd00385">
    <property type="entry name" value="Isoprenoid_Biosyn_C1"/>
    <property type="match status" value="1"/>
</dbReference>
<dbReference type="PANTHER" id="PTHR12001:SF55">
    <property type="entry name" value="ALL TRANS-POLYPRENYL-DIPHOSPHATE SYNTHASE PDSS2"/>
    <property type="match status" value="1"/>
</dbReference>
<dbReference type="AlphaFoldDB" id="A0ABD2NW47"/>
<reference evidence="1 2" key="1">
    <citation type="journal article" date="2021" name="BMC Biol.">
        <title>Horizontally acquired antibacterial genes associated with adaptive radiation of ladybird beetles.</title>
        <authorList>
            <person name="Li H.S."/>
            <person name="Tang X.F."/>
            <person name="Huang Y.H."/>
            <person name="Xu Z.Y."/>
            <person name="Chen M.L."/>
            <person name="Du X.Y."/>
            <person name="Qiu B.Y."/>
            <person name="Chen P.T."/>
            <person name="Zhang W."/>
            <person name="Slipinski A."/>
            <person name="Escalona H.E."/>
            <person name="Waterhouse R.M."/>
            <person name="Zwick A."/>
            <person name="Pang H."/>
        </authorList>
    </citation>
    <scope>NUCLEOTIDE SEQUENCE [LARGE SCALE GENOMIC DNA]</scope>
    <source>
        <strain evidence="1">SYSU2018</strain>
    </source>
</reference>
<proteinExistence type="predicted"/>
<keyword evidence="2" id="KW-1185">Reference proteome</keyword>
<gene>
    <name evidence="1" type="ORF">HHI36_005771</name>
</gene>
<comment type="caution">
    <text evidence="1">The sequence shown here is derived from an EMBL/GenBank/DDBJ whole genome shotgun (WGS) entry which is preliminary data.</text>
</comment>
<sequence length="390" mass="44241">MNALSRIVLARNVNSKVLNVLKYSTSGIAGDRWKGVVNNAEKVVGYPTSFLNLRWLLNDEISNIALHITKLIGTNHPIIKIARDLLHQTDCPKWGLIILLVSKAAGINHKVAEIERDITSGILHNQRVLAEITEMIKTGHNLHNGMMKIDDEDDNHNDLRFGNKIALLSGDYLYSKSFQELAQLKNHSLNEIISTSLRDLAEAEFFRPRDSRRDILPHRPCIDKNLILSKTDPGPYDLNKYMGNSREEWILRNLLNGVNLLAKSCKGALILGEHPEFLQDKAYIFGRSLALAWQANEETKPFLHKSFLPFTLVNAPVIFQLESDPDMYDLLDASEIDYETIRSRVIEGEGVEKTMNLQMEFVDDALEALEYFPESDARDSLVKIVRALEI</sequence>
<name>A0ABD2NW47_9CUCU</name>
<dbReference type="InterPro" id="IPR008949">
    <property type="entry name" value="Isoprenoid_synthase_dom_sf"/>
</dbReference>
<dbReference type="SUPFAM" id="SSF48576">
    <property type="entry name" value="Terpenoid synthases"/>
    <property type="match status" value="1"/>
</dbReference>
<dbReference type="EMBL" id="JABFTP020000144">
    <property type="protein sequence ID" value="KAL3282596.1"/>
    <property type="molecule type" value="Genomic_DNA"/>
</dbReference>
<evidence type="ECO:0000313" key="1">
    <source>
        <dbReference type="EMBL" id="KAL3282596.1"/>
    </source>
</evidence>
<dbReference type="Proteomes" id="UP001516400">
    <property type="component" value="Unassembled WGS sequence"/>
</dbReference>